<gene>
    <name evidence="2" type="ORF">CJ218_01125</name>
</gene>
<reference evidence="2 3" key="1">
    <citation type="submission" date="2017-09" db="EMBL/GenBank/DDBJ databases">
        <title>Bacterial strain isolated from the female urinary microbiota.</title>
        <authorList>
            <person name="Thomas-White K."/>
            <person name="Kumar N."/>
            <person name="Forster S."/>
            <person name="Putonti C."/>
            <person name="Lawley T."/>
            <person name="Wolfe A.J."/>
        </authorList>
    </citation>
    <scope>NUCLEOTIDE SEQUENCE [LARGE SCALE GENOMIC DNA]</scope>
    <source>
        <strain evidence="2 3">UMB0186</strain>
    </source>
</reference>
<sequence length="176" mass="20361">MVNLYYVLIAISVLVLLFCIRTIVKIIINKAICELPSSEKETTFTISEYGKYSIWLKVNYSIRLISTIFGKTKTRDLGISVTNRYTGEKLLLNESKLQTTVSGLRSHREERYSFEAPAGEYIISYGCDERVREPLDISIQVRKYNSPFKMVFAIFGSILCLFIIVFMFIMLLRYFG</sequence>
<proteinExistence type="predicted"/>
<accession>A0A2N6SGX6</accession>
<feature type="transmembrane region" description="Helical" evidence="1">
    <location>
        <begin position="150"/>
        <end position="175"/>
    </location>
</feature>
<protein>
    <submittedName>
        <fullName evidence="2">Uncharacterized protein</fullName>
    </submittedName>
</protein>
<evidence type="ECO:0000313" key="3">
    <source>
        <dbReference type="Proteomes" id="UP000235670"/>
    </source>
</evidence>
<dbReference type="AlphaFoldDB" id="A0A2N6SGX6"/>
<feature type="transmembrane region" description="Helical" evidence="1">
    <location>
        <begin position="6"/>
        <end position="28"/>
    </location>
</feature>
<comment type="caution">
    <text evidence="2">The sequence shown here is derived from an EMBL/GenBank/DDBJ whole genome shotgun (WGS) entry which is preliminary data.</text>
</comment>
<dbReference type="Proteomes" id="UP000235670">
    <property type="component" value="Unassembled WGS sequence"/>
</dbReference>
<dbReference type="OrthoDB" id="2381902at2"/>
<dbReference type="STRING" id="84135.GCA_001052115_00026"/>
<dbReference type="EMBL" id="PNGT01000001">
    <property type="protein sequence ID" value="PMC53173.1"/>
    <property type="molecule type" value="Genomic_DNA"/>
</dbReference>
<keyword evidence="1" id="KW-0812">Transmembrane</keyword>
<organism evidence="2 3">
    <name type="scientific">Gemella sanguinis</name>
    <dbReference type="NCBI Taxonomy" id="84135"/>
    <lineage>
        <taxon>Bacteria</taxon>
        <taxon>Bacillati</taxon>
        <taxon>Bacillota</taxon>
        <taxon>Bacilli</taxon>
        <taxon>Bacillales</taxon>
        <taxon>Gemellaceae</taxon>
        <taxon>Gemella</taxon>
    </lineage>
</organism>
<evidence type="ECO:0000313" key="2">
    <source>
        <dbReference type="EMBL" id="PMC53173.1"/>
    </source>
</evidence>
<keyword evidence="1" id="KW-1133">Transmembrane helix</keyword>
<name>A0A2N6SGX6_9BACL</name>
<evidence type="ECO:0000256" key="1">
    <source>
        <dbReference type="SAM" id="Phobius"/>
    </source>
</evidence>
<dbReference type="RefSeq" id="WP_102189325.1">
    <property type="nucleotide sequence ID" value="NZ_PNGT01000001.1"/>
</dbReference>
<keyword evidence="1" id="KW-0472">Membrane</keyword>